<keyword evidence="6 7" id="KW-0472">Membrane</keyword>
<comment type="caution">
    <text evidence="8">The sequence shown here is derived from an EMBL/GenBank/DDBJ whole genome shotgun (WGS) entry which is preliminary data.</text>
</comment>
<dbReference type="GO" id="GO:0070069">
    <property type="term" value="C:cytochrome complex"/>
    <property type="evidence" value="ECO:0007669"/>
    <property type="project" value="TreeGrafter"/>
</dbReference>
<keyword evidence="5 7" id="KW-1133">Transmembrane helix</keyword>
<accession>A0A423PV69</accession>
<evidence type="ECO:0000256" key="2">
    <source>
        <dbReference type="ARBA" id="ARBA00007543"/>
    </source>
</evidence>
<dbReference type="Pfam" id="PF02322">
    <property type="entry name" value="Cyt_bd_oxida_II"/>
    <property type="match status" value="1"/>
</dbReference>
<keyword evidence="3" id="KW-1003">Cell membrane</keyword>
<feature type="transmembrane region" description="Helical" evidence="7">
    <location>
        <begin position="85"/>
        <end position="106"/>
    </location>
</feature>
<keyword evidence="4 7" id="KW-0812">Transmembrane</keyword>
<dbReference type="InterPro" id="IPR003317">
    <property type="entry name" value="Cyt-d_oxidase_su2"/>
</dbReference>
<feature type="transmembrane region" description="Helical" evidence="7">
    <location>
        <begin position="160"/>
        <end position="182"/>
    </location>
</feature>
<feature type="transmembrane region" description="Helical" evidence="7">
    <location>
        <begin position="228"/>
        <end position="249"/>
    </location>
</feature>
<dbReference type="EMBL" id="AYKH01000004">
    <property type="protein sequence ID" value="ROO29487.1"/>
    <property type="molecule type" value="Genomic_DNA"/>
</dbReference>
<feature type="transmembrane region" description="Helical" evidence="7">
    <location>
        <begin position="194"/>
        <end position="216"/>
    </location>
</feature>
<dbReference type="GO" id="GO:0009055">
    <property type="term" value="F:electron transfer activity"/>
    <property type="evidence" value="ECO:0007669"/>
    <property type="project" value="TreeGrafter"/>
</dbReference>
<gene>
    <name evidence="8" type="ORF">SAOR_03280</name>
</gene>
<dbReference type="PANTHER" id="PTHR43141:SF4">
    <property type="entry name" value="CYTOCHROME BD2 SUBUNIT II"/>
    <property type="match status" value="1"/>
</dbReference>
<dbReference type="GO" id="GO:0019646">
    <property type="term" value="P:aerobic electron transport chain"/>
    <property type="evidence" value="ECO:0007669"/>
    <property type="project" value="TreeGrafter"/>
</dbReference>
<sequence length="336" mass="36976">MTTTIDLLPLVWFGIIGFGVFMYVLLDGFVLGIGILSGFAHGEYERDIMMNSVAPIWDGNETWLVLGGTGLLAAFPAAYTVLLPALYLPLSLMLIALIFRGVAFEFRFKAERKFGWNTAFNLGSIVATFCQGVTLGAIVQGVATDGAQYVGGVFDWLSPFSLLTGVSLVVGYALLGATWMVMKTAGNLQQKAYGWSRMLLTGVIVCMALVSLYVPFLDGDYAQRWFGLPHALLLVPFPLAAVAVSYALYASVLRRSEYWPFLLSLAMFAVGYGGLAASFWPHIIPPDLTIWNAAAPPESQRFLLVGMVFLLPFILFYTGWSYWIFRGKVSRDMGYH</sequence>
<proteinExistence type="inferred from homology"/>
<dbReference type="Proteomes" id="UP000283993">
    <property type="component" value="Unassembled WGS sequence"/>
</dbReference>
<evidence type="ECO:0000256" key="6">
    <source>
        <dbReference type="ARBA" id="ARBA00023136"/>
    </source>
</evidence>
<evidence type="ECO:0000313" key="9">
    <source>
        <dbReference type="Proteomes" id="UP000283993"/>
    </source>
</evidence>
<protein>
    <submittedName>
        <fullName evidence="8">Cytochrome D ubiquinol oxidase subunit II</fullName>
    </submittedName>
</protein>
<dbReference type="GO" id="GO:0016682">
    <property type="term" value="F:oxidoreductase activity, acting on diphenols and related substances as donors, oxygen as acceptor"/>
    <property type="evidence" value="ECO:0007669"/>
    <property type="project" value="TreeGrafter"/>
</dbReference>
<dbReference type="NCBIfam" id="TIGR00203">
    <property type="entry name" value="cydB"/>
    <property type="match status" value="1"/>
</dbReference>
<dbReference type="AlphaFoldDB" id="A0A423PV69"/>
<dbReference type="GO" id="GO:0005886">
    <property type="term" value="C:plasma membrane"/>
    <property type="evidence" value="ECO:0007669"/>
    <property type="project" value="UniProtKB-SubCell"/>
</dbReference>
<evidence type="ECO:0000256" key="3">
    <source>
        <dbReference type="ARBA" id="ARBA00022475"/>
    </source>
</evidence>
<keyword evidence="9" id="KW-1185">Reference proteome</keyword>
<feature type="transmembrane region" description="Helical" evidence="7">
    <location>
        <begin position="118"/>
        <end position="140"/>
    </location>
</feature>
<dbReference type="RefSeq" id="WP_123630203.1">
    <property type="nucleotide sequence ID" value="NZ_AYKH01000004.1"/>
</dbReference>
<organism evidence="8 9">
    <name type="scientific">Salinisphaera orenii MK-B5</name>
    <dbReference type="NCBI Taxonomy" id="856730"/>
    <lineage>
        <taxon>Bacteria</taxon>
        <taxon>Pseudomonadati</taxon>
        <taxon>Pseudomonadota</taxon>
        <taxon>Gammaproteobacteria</taxon>
        <taxon>Salinisphaerales</taxon>
        <taxon>Salinisphaeraceae</taxon>
        <taxon>Salinisphaera</taxon>
    </lineage>
</organism>
<evidence type="ECO:0000256" key="4">
    <source>
        <dbReference type="ARBA" id="ARBA00022692"/>
    </source>
</evidence>
<evidence type="ECO:0000256" key="7">
    <source>
        <dbReference type="SAM" id="Phobius"/>
    </source>
</evidence>
<reference evidence="8 9" key="1">
    <citation type="submission" date="2013-10" db="EMBL/GenBank/DDBJ databases">
        <title>Salinisphaera orenii MK-B5 Genome Sequencing.</title>
        <authorList>
            <person name="Lai Q."/>
            <person name="Li C."/>
            <person name="Shao Z."/>
        </authorList>
    </citation>
    <scope>NUCLEOTIDE SEQUENCE [LARGE SCALE GENOMIC DNA]</scope>
    <source>
        <strain evidence="8 9">MK-B5</strain>
    </source>
</reference>
<evidence type="ECO:0000256" key="5">
    <source>
        <dbReference type="ARBA" id="ARBA00022989"/>
    </source>
</evidence>
<feature type="transmembrane region" description="Helical" evidence="7">
    <location>
        <begin position="12"/>
        <end position="40"/>
    </location>
</feature>
<name>A0A423PV69_9GAMM</name>
<evidence type="ECO:0000256" key="1">
    <source>
        <dbReference type="ARBA" id="ARBA00004651"/>
    </source>
</evidence>
<comment type="similarity">
    <text evidence="2">Belongs to the cytochrome ubiquinol oxidase subunit 2 family.</text>
</comment>
<evidence type="ECO:0000313" key="8">
    <source>
        <dbReference type="EMBL" id="ROO29487.1"/>
    </source>
</evidence>
<dbReference type="PANTHER" id="PTHR43141">
    <property type="entry name" value="CYTOCHROME BD2 SUBUNIT II"/>
    <property type="match status" value="1"/>
</dbReference>
<feature type="transmembrane region" description="Helical" evidence="7">
    <location>
        <begin position="303"/>
        <end position="325"/>
    </location>
</feature>
<comment type="subcellular location">
    <subcellularLocation>
        <location evidence="1">Cell membrane</location>
        <topology evidence="1">Multi-pass membrane protein</topology>
    </subcellularLocation>
</comment>
<feature type="transmembrane region" description="Helical" evidence="7">
    <location>
        <begin position="261"/>
        <end position="283"/>
    </location>
</feature>